<dbReference type="PRINTS" id="PR00344">
    <property type="entry name" value="BCTRLSENSOR"/>
</dbReference>
<feature type="region of interest" description="Disordered" evidence="7">
    <location>
        <begin position="155"/>
        <end position="225"/>
    </location>
</feature>
<keyword evidence="12" id="KW-1185">Reference proteome</keyword>
<dbReference type="Gene3D" id="3.30.450.20">
    <property type="entry name" value="PAS domain"/>
    <property type="match status" value="1"/>
</dbReference>
<dbReference type="SUPFAM" id="SSF52172">
    <property type="entry name" value="CheY-like"/>
    <property type="match status" value="1"/>
</dbReference>
<evidence type="ECO:0000313" key="12">
    <source>
        <dbReference type="Proteomes" id="UP001141434"/>
    </source>
</evidence>
<dbReference type="PROSITE" id="PS50109">
    <property type="entry name" value="HIS_KIN"/>
    <property type="match status" value="1"/>
</dbReference>
<keyword evidence="4" id="KW-0808">Transferase</keyword>
<proteinExistence type="predicted"/>
<evidence type="ECO:0000256" key="5">
    <source>
        <dbReference type="ARBA" id="ARBA00022777"/>
    </source>
</evidence>
<dbReference type="Gene3D" id="3.30.565.10">
    <property type="entry name" value="Histidine kinase-like ATPase, C-terminal domain"/>
    <property type="match status" value="1"/>
</dbReference>
<dbReference type="InterPro" id="IPR011006">
    <property type="entry name" value="CheY-like_superfamily"/>
</dbReference>
<feature type="region of interest" description="Disordered" evidence="7">
    <location>
        <begin position="1087"/>
        <end position="1162"/>
    </location>
</feature>
<dbReference type="InterPro" id="IPR036890">
    <property type="entry name" value="HATPase_C_sf"/>
</dbReference>
<evidence type="ECO:0000256" key="3">
    <source>
        <dbReference type="ARBA" id="ARBA00022553"/>
    </source>
</evidence>
<feature type="compositionally biased region" description="Basic and acidic residues" evidence="7">
    <location>
        <begin position="206"/>
        <end position="217"/>
    </location>
</feature>
<dbReference type="SMART" id="SM00387">
    <property type="entry name" value="HATPase_c"/>
    <property type="match status" value="1"/>
</dbReference>
<dbReference type="CDD" id="cd17546">
    <property type="entry name" value="REC_hyHK_CKI1_RcsC-like"/>
    <property type="match status" value="1"/>
</dbReference>
<dbReference type="InterPro" id="IPR004358">
    <property type="entry name" value="Sig_transdc_His_kin-like_C"/>
</dbReference>
<dbReference type="Gene3D" id="1.10.287.130">
    <property type="match status" value="1"/>
</dbReference>
<dbReference type="CDD" id="cd00082">
    <property type="entry name" value="HisKA"/>
    <property type="match status" value="1"/>
</dbReference>
<dbReference type="PANTHER" id="PTHR43047">
    <property type="entry name" value="TWO-COMPONENT HISTIDINE PROTEIN KINASE"/>
    <property type="match status" value="1"/>
</dbReference>
<comment type="catalytic activity">
    <reaction evidence="1">
        <text>ATP + protein L-histidine = ADP + protein N-phospho-L-histidine.</text>
        <dbReference type="EC" id="2.7.13.3"/>
    </reaction>
</comment>
<dbReference type="InterPro" id="IPR003594">
    <property type="entry name" value="HATPase_dom"/>
</dbReference>
<dbReference type="GeneID" id="81392871"/>
<dbReference type="PROSITE" id="PS50046">
    <property type="entry name" value="PHYTOCHROME_2"/>
    <property type="match status" value="1"/>
</dbReference>
<dbReference type="Pfam" id="PF00072">
    <property type="entry name" value="Response_reg"/>
    <property type="match status" value="1"/>
</dbReference>
<evidence type="ECO:0000313" key="11">
    <source>
        <dbReference type="EMBL" id="KAJ5105774.1"/>
    </source>
</evidence>
<dbReference type="Pfam" id="PF02518">
    <property type="entry name" value="HATPase_c"/>
    <property type="match status" value="1"/>
</dbReference>
<dbReference type="Gene3D" id="3.30.450.40">
    <property type="match status" value="1"/>
</dbReference>
<evidence type="ECO:0000259" key="8">
    <source>
        <dbReference type="PROSITE" id="PS50046"/>
    </source>
</evidence>
<feature type="compositionally biased region" description="Basic and acidic residues" evidence="7">
    <location>
        <begin position="1127"/>
        <end position="1136"/>
    </location>
</feature>
<evidence type="ECO:0000259" key="10">
    <source>
        <dbReference type="PROSITE" id="PS50110"/>
    </source>
</evidence>
<keyword evidence="3 6" id="KW-0597">Phosphoprotein</keyword>
<dbReference type="SMART" id="SM00388">
    <property type="entry name" value="HisKA"/>
    <property type="match status" value="1"/>
</dbReference>
<dbReference type="SUPFAM" id="SSF55874">
    <property type="entry name" value="ATPase domain of HSP90 chaperone/DNA topoisomerase II/histidine kinase"/>
    <property type="match status" value="1"/>
</dbReference>
<dbReference type="SUPFAM" id="SSF55781">
    <property type="entry name" value="GAF domain-like"/>
    <property type="match status" value="2"/>
</dbReference>
<evidence type="ECO:0000256" key="1">
    <source>
        <dbReference type="ARBA" id="ARBA00000085"/>
    </source>
</evidence>
<dbReference type="InterPro" id="IPR003661">
    <property type="entry name" value="HisK_dim/P_dom"/>
</dbReference>
<feature type="modified residue" description="4-aspartylphosphate" evidence="6">
    <location>
        <position position="1220"/>
    </location>
</feature>
<dbReference type="InterPro" id="IPR001789">
    <property type="entry name" value="Sig_transdc_resp-reg_receiver"/>
</dbReference>
<feature type="region of interest" description="Disordered" evidence="7">
    <location>
        <begin position="1001"/>
        <end position="1057"/>
    </location>
</feature>
<dbReference type="Proteomes" id="UP001141434">
    <property type="component" value="Unassembled WGS sequence"/>
</dbReference>
<dbReference type="EC" id="2.7.13.3" evidence="2"/>
<dbReference type="Pfam" id="PF00512">
    <property type="entry name" value="HisKA"/>
    <property type="match status" value="1"/>
</dbReference>
<evidence type="ECO:0000256" key="2">
    <source>
        <dbReference type="ARBA" id="ARBA00012438"/>
    </source>
</evidence>
<reference evidence="11" key="2">
    <citation type="journal article" date="2023" name="IMA Fungus">
        <title>Comparative genomic study of the Penicillium genus elucidates a diverse pangenome and 15 lateral gene transfer events.</title>
        <authorList>
            <person name="Petersen C."/>
            <person name="Sorensen T."/>
            <person name="Nielsen M.R."/>
            <person name="Sondergaard T.E."/>
            <person name="Sorensen J.L."/>
            <person name="Fitzpatrick D.A."/>
            <person name="Frisvad J.C."/>
            <person name="Nielsen K.L."/>
        </authorList>
    </citation>
    <scope>NUCLEOTIDE SEQUENCE</scope>
    <source>
        <strain evidence="11">IBT 34128</strain>
    </source>
</reference>
<feature type="compositionally biased region" description="Polar residues" evidence="7">
    <location>
        <begin position="705"/>
        <end position="721"/>
    </location>
</feature>
<dbReference type="GO" id="GO:0005886">
    <property type="term" value="C:plasma membrane"/>
    <property type="evidence" value="ECO:0007669"/>
    <property type="project" value="TreeGrafter"/>
</dbReference>
<dbReference type="InterPro" id="IPR029016">
    <property type="entry name" value="GAF-like_dom_sf"/>
</dbReference>
<dbReference type="SUPFAM" id="SSF47384">
    <property type="entry name" value="Homodimeric domain of signal transducing histidine kinase"/>
    <property type="match status" value="1"/>
</dbReference>
<dbReference type="PANTHER" id="PTHR43047:SF76">
    <property type="entry name" value="PHYTOCHROME-LIKE HISTIDINE KINASE 2"/>
    <property type="match status" value="1"/>
</dbReference>
<keyword evidence="5" id="KW-0418">Kinase</keyword>
<dbReference type="InterPro" id="IPR016132">
    <property type="entry name" value="Phyto_chromo_attachment"/>
</dbReference>
<feature type="compositionally biased region" description="Polar residues" evidence="7">
    <location>
        <begin position="368"/>
        <end position="379"/>
    </location>
</feature>
<dbReference type="SUPFAM" id="SSF55785">
    <property type="entry name" value="PYP-like sensor domain (PAS domain)"/>
    <property type="match status" value="1"/>
</dbReference>
<accession>A0A9W9FSU2</accession>
<dbReference type="InterPro" id="IPR005467">
    <property type="entry name" value="His_kinase_dom"/>
</dbReference>
<comment type="caution">
    <text evidence="11">The sequence shown here is derived from an EMBL/GenBank/DDBJ whole genome shotgun (WGS) entry which is preliminary data.</text>
</comment>
<dbReference type="OrthoDB" id="2015534at2759"/>
<dbReference type="RefSeq" id="XP_056514770.1">
    <property type="nucleotide sequence ID" value="XM_056653703.1"/>
</dbReference>
<dbReference type="InterPro" id="IPR043150">
    <property type="entry name" value="Phytochrome_PHY_sf"/>
</dbReference>
<evidence type="ECO:0000256" key="7">
    <source>
        <dbReference type="SAM" id="MobiDB-lite"/>
    </source>
</evidence>
<dbReference type="InterPro" id="IPR035965">
    <property type="entry name" value="PAS-like_dom_sf"/>
</dbReference>
<dbReference type="GO" id="GO:0000155">
    <property type="term" value="F:phosphorelay sensor kinase activity"/>
    <property type="evidence" value="ECO:0007669"/>
    <property type="project" value="InterPro"/>
</dbReference>
<evidence type="ECO:0000259" key="9">
    <source>
        <dbReference type="PROSITE" id="PS50109"/>
    </source>
</evidence>
<feature type="compositionally biased region" description="Polar residues" evidence="7">
    <location>
        <begin position="1139"/>
        <end position="1151"/>
    </location>
</feature>
<name>A0A9W9FSU2_9EURO</name>
<reference evidence="11" key="1">
    <citation type="submission" date="2022-11" db="EMBL/GenBank/DDBJ databases">
        <authorList>
            <person name="Petersen C."/>
        </authorList>
    </citation>
    <scope>NUCLEOTIDE SEQUENCE</scope>
    <source>
        <strain evidence="11">IBT 34128</strain>
    </source>
</reference>
<feature type="domain" description="Histidine kinase" evidence="9">
    <location>
        <begin position="763"/>
        <end position="1001"/>
    </location>
</feature>
<dbReference type="FunFam" id="1.10.287.130:FF:000048">
    <property type="entry name" value="Sensor histidine kinase/response regulator"/>
    <property type="match status" value="1"/>
</dbReference>
<evidence type="ECO:0000256" key="4">
    <source>
        <dbReference type="ARBA" id="ARBA00022679"/>
    </source>
</evidence>
<dbReference type="Gene3D" id="3.30.450.270">
    <property type="match status" value="1"/>
</dbReference>
<dbReference type="GO" id="GO:0009927">
    <property type="term" value="F:histidine phosphotransfer kinase activity"/>
    <property type="evidence" value="ECO:0007669"/>
    <property type="project" value="TreeGrafter"/>
</dbReference>
<feature type="compositionally biased region" description="Polar residues" evidence="7">
    <location>
        <begin position="1011"/>
        <end position="1025"/>
    </location>
</feature>
<dbReference type="PROSITE" id="PS50110">
    <property type="entry name" value="RESPONSE_REGULATORY"/>
    <property type="match status" value="1"/>
</dbReference>
<sequence>MSSPSDLSSCGDWSVVYDGENDKTRDKLSDDRRTLARTLSIPKSMCILSDTKTEISTVSELVSPKLKLPQLGTNTAERLFPVRSVVSFDSTPSSALQTPSLDKLESPVSPFTDAFWTAALAEEKNAAPSLGVSVKDLAEQPAVSKRPDHLSRMYQQGSELGSSSSSSANVPEVNPTPRSSESKTQTLSYSHSSETPSLSAHPHNALQERKESMDAQKPRTNISNLSDDKSTAIQQFGALLVVSRSDDDLPVRVASGNSEDIMGYSTGRLFEMKTFCSLMTPSHKETFLAHARFVLDTEYDVERSGPEVFRLRISDSDNMPRNLWCTMHTTKEYANHVICELELDTCNSCELSDAIGVQGCKEQRPSMHDSSASKPQQPRGSRDIVTSYALDSTEILNSLPQILQQIAGAQTLEALVQHTVATLQGLTQFDRTTMYHLDGDQNGIIVADAVRENIQSQEATFIENLKDLHCRQLVRLSYSKTRTSSELVYSEPAQKIGLDTSHCYLLGSSVPSNCSTMTPVKAWLSIRVKVFGKLWGFVLCQSYENARLHPLLQKVFWILGEAISSNIERLSYTLPFQPQEQKPSPSEANFTQDVQTPSVDLLGLFGANYAAASILSEIKILGKPIDSQEVLALLEYLRAKNLDTVLWSTDITADFQDLSYPPGFHHLSGLLYIPLSADGHDFIILFRADLEEKRDAPDPGGGRDTVNNQRRATGTPSRQNEWSAAEFGKASMLSLLYRTFTEVWQEKEATMQNNQLMRLLLANSAHEFRTPLNAIINYLEIALDGALNQETRENLSRSHSASKSLIYIINDLLDLTNAENGQKLIKDEVFNLADTLCEATDIFWEEARQKHVDLQVVQHSALPPVLGDQRRVRQVITNLISNAIQHTSAGAVTIESCIPSDCLEPGHILMEVAIHDTGAGMSQETVETLFCELEQVSHKGYMQSPRPYMQPSDSASSETESVLGLGLALVARIVRNMNGQLSLKSEEGKGSCFKIRLKFPLPPDGNDQVPVHSTSAPSSQPNGETGSDDPPSNAASCDQVQGQSYSSSDIKSPVENNGITCRCGDPADYGPGQEDASVEIDVGLKTGESKNMPKQHTFPKPQDRFQTPSKGSNAHPTHQGLPAPTTQEKKDLDEATKAAFQSPTTAQTRGNAPQDPKENDNKPQEYKLHILVAEDDPINSTIIKKRLEKLGHSVRLTSNGKECASVYREDAQSLDAVLMDLQMPIVDGIGSTKMIREYEQEQSLAKDACTPVFAVSASLVEKDRQTYIDSGFDGWIMKPIDFQRVHTLLGGVKSDAMRSACLYQPGMWEQGGWFQRGGINGDGLGGSSS</sequence>
<feature type="compositionally biased region" description="Polar residues" evidence="7">
    <location>
        <begin position="1104"/>
        <end position="1116"/>
    </location>
</feature>
<dbReference type="Gene3D" id="3.40.50.2300">
    <property type="match status" value="1"/>
</dbReference>
<dbReference type="InterPro" id="IPR036097">
    <property type="entry name" value="HisK_dim/P_sf"/>
</dbReference>
<feature type="region of interest" description="Disordered" evidence="7">
    <location>
        <begin position="362"/>
        <end position="382"/>
    </location>
</feature>
<organism evidence="11 12">
    <name type="scientific">Penicillium alfredii</name>
    <dbReference type="NCBI Taxonomy" id="1506179"/>
    <lineage>
        <taxon>Eukaryota</taxon>
        <taxon>Fungi</taxon>
        <taxon>Dikarya</taxon>
        <taxon>Ascomycota</taxon>
        <taxon>Pezizomycotina</taxon>
        <taxon>Eurotiomycetes</taxon>
        <taxon>Eurotiomycetidae</taxon>
        <taxon>Eurotiales</taxon>
        <taxon>Aspergillaceae</taxon>
        <taxon>Penicillium</taxon>
    </lineage>
</organism>
<gene>
    <name evidence="11" type="ORF">NUU61_003121</name>
</gene>
<dbReference type="EMBL" id="JAPMSZ010000004">
    <property type="protein sequence ID" value="KAJ5105774.1"/>
    <property type="molecule type" value="Genomic_DNA"/>
</dbReference>
<feature type="compositionally biased region" description="Polar residues" evidence="7">
    <location>
        <begin position="176"/>
        <end position="198"/>
    </location>
</feature>
<feature type="domain" description="Response regulatory" evidence="10">
    <location>
        <begin position="1169"/>
        <end position="1293"/>
    </location>
</feature>
<feature type="domain" description="Phytochrome chromophore attachment site" evidence="8">
    <location>
        <begin position="411"/>
        <end position="550"/>
    </location>
</feature>
<feature type="compositionally biased region" description="Polar residues" evidence="7">
    <location>
        <begin position="1033"/>
        <end position="1057"/>
    </location>
</feature>
<evidence type="ECO:0000256" key="6">
    <source>
        <dbReference type="PROSITE-ProRule" id="PRU00169"/>
    </source>
</evidence>
<protein>
    <recommendedName>
        <fullName evidence="2">histidine kinase</fullName>
        <ecNumber evidence="2">2.7.13.3</ecNumber>
    </recommendedName>
</protein>
<dbReference type="SMART" id="SM00448">
    <property type="entry name" value="REC"/>
    <property type="match status" value="1"/>
</dbReference>
<feature type="region of interest" description="Disordered" evidence="7">
    <location>
        <begin position="694"/>
        <end position="721"/>
    </location>
</feature>